<accession>A0AAN6WDH4</accession>
<dbReference type="InterPro" id="IPR036987">
    <property type="entry name" value="SRA-YDG_sf"/>
</dbReference>
<dbReference type="AlphaFoldDB" id="A0AAN6WDH4"/>
<organism evidence="2 3">
    <name type="scientific">Triangularia setosa</name>
    <dbReference type="NCBI Taxonomy" id="2587417"/>
    <lineage>
        <taxon>Eukaryota</taxon>
        <taxon>Fungi</taxon>
        <taxon>Dikarya</taxon>
        <taxon>Ascomycota</taxon>
        <taxon>Pezizomycotina</taxon>
        <taxon>Sordariomycetes</taxon>
        <taxon>Sordariomycetidae</taxon>
        <taxon>Sordariales</taxon>
        <taxon>Podosporaceae</taxon>
        <taxon>Triangularia</taxon>
    </lineage>
</organism>
<evidence type="ECO:0000256" key="1">
    <source>
        <dbReference type="SAM" id="MobiDB-lite"/>
    </source>
</evidence>
<dbReference type="Gene3D" id="2.30.280.10">
    <property type="entry name" value="SRA-YDG"/>
    <property type="match status" value="1"/>
</dbReference>
<name>A0AAN6WDH4_9PEZI</name>
<protein>
    <submittedName>
        <fullName evidence="2">Uncharacterized protein</fullName>
    </submittedName>
</protein>
<reference evidence="2" key="1">
    <citation type="journal article" date="2023" name="Mol. Phylogenet. Evol.">
        <title>Genome-scale phylogeny and comparative genomics of the fungal order Sordariales.</title>
        <authorList>
            <person name="Hensen N."/>
            <person name="Bonometti L."/>
            <person name="Westerberg I."/>
            <person name="Brannstrom I.O."/>
            <person name="Guillou S."/>
            <person name="Cros-Aarteil S."/>
            <person name="Calhoun S."/>
            <person name="Haridas S."/>
            <person name="Kuo A."/>
            <person name="Mondo S."/>
            <person name="Pangilinan J."/>
            <person name="Riley R."/>
            <person name="LaButti K."/>
            <person name="Andreopoulos B."/>
            <person name="Lipzen A."/>
            <person name="Chen C."/>
            <person name="Yan M."/>
            <person name="Daum C."/>
            <person name="Ng V."/>
            <person name="Clum A."/>
            <person name="Steindorff A."/>
            <person name="Ohm R.A."/>
            <person name="Martin F."/>
            <person name="Silar P."/>
            <person name="Natvig D.O."/>
            <person name="Lalanne C."/>
            <person name="Gautier V."/>
            <person name="Ament-Velasquez S.L."/>
            <person name="Kruys A."/>
            <person name="Hutchinson M.I."/>
            <person name="Powell A.J."/>
            <person name="Barry K."/>
            <person name="Miller A.N."/>
            <person name="Grigoriev I.V."/>
            <person name="Debuchy R."/>
            <person name="Gladieux P."/>
            <person name="Hiltunen Thoren M."/>
            <person name="Johannesson H."/>
        </authorList>
    </citation>
    <scope>NUCLEOTIDE SEQUENCE</scope>
    <source>
        <strain evidence="2">CBS 892.96</strain>
    </source>
</reference>
<dbReference type="InterPro" id="IPR015947">
    <property type="entry name" value="PUA-like_sf"/>
</dbReference>
<feature type="compositionally biased region" description="Basic residues" evidence="1">
    <location>
        <begin position="1"/>
        <end position="11"/>
    </location>
</feature>
<dbReference type="EMBL" id="MU866105">
    <property type="protein sequence ID" value="KAK4180033.1"/>
    <property type="molecule type" value="Genomic_DNA"/>
</dbReference>
<gene>
    <name evidence="2" type="ORF">QBC36DRAFT_49776</name>
</gene>
<feature type="compositionally biased region" description="Basic and acidic residues" evidence="1">
    <location>
        <begin position="122"/>
        <end position="131"/>
    </location>
</feature>
<reference evidence="2" key="2">
    <citation type="submission" date="2023-05" db="EMBL/GenBank/DDBJ databases">
        <authorList>
            <consortium name="Lawrence Berkeley National Laboratory"/>
            <person name="Steindorff A."/>
            <person name="Hensen N."/>
            <person name="Bonometti L."/>
            <person name="Westerberg I."/>
            <person name="Brannstrom I.O."/>
            <person name="Guillou S."/>
            <person name="Cros-Aarteil S."/>
            <person name="Calhoun S."/>
            <person name="Haridas S."/>
            <person name="Kuo A."/>
            <person name="Mondo S."/>
            <person name="Pangilinan J."/>
            <person name="Riley R."/>
            <person name="Labutti K."/>
            <person name="Andreopoulos B."/>
            <person name="Lipzen A."/>
            <person name="Chen C."/>
            <person name="Yanf M."/>
            <person name="Daum C."/>
            <person name="Ng V."/>
            <person name="Clum A."/>
            <person name="Ohm R."/>
            <person name="Martin F."/>
            <person name="Silar P."/>
            <person name="Natvig D."/>
            <person name="Lalanne C."/>
            <person name="Gautier V."/>
            <person name="Ament-Velasquez S.L."/>
            <person name="Kruys A."/>
            <person name="Hutchinson M.I."/>
            <person name="Powell A.J."/>
            <person name="Barry K."/>
            <person name="Miller A.N."/>
            <person name="Grigoriev I.V."/>
            <person name="Debuchy R."/>
            <person name="Gladieux P."/>
            <person name="Thoren M.H."/>
            <person name="Johannesson H."/>
        </authorList>
    </citation>
    <scope>NUCLEOTIDE SEQUENCE</scope>
    <source>
        <strain evidence="2">CBS 892.96</strain>
    </source>
</reference>
<feature type="compositionally biased region" description="Basic residues" evidence="1">
    <location>
        <begin position="101"/>
        <end position="110"/>
    </location>
</feature>
<keyword evidence="3" id="KW-1185">Reference proteome</keyword>
<dbReference type="Proteomes" id="UP001302321">
    <property type="component" value="Unassembled WGS sequence"/>
</dbReference>
<comment type="caution">
    <text evidence="2">The sequence shown here is derived from an EMBL/GenBank/DDBJ whole genome shotgun (WGS) entry which is preliminary data.</text>
</comment>
<evidence type="ECO:0000313" key="3">
    <source>
        <dbReference type="Proteomes" id="UP001302321"/>
    </source>
</evidence>
<feature type="compositionally biased region" description="Polar residues" evidence="1">
    <location>
        <begin position="305"/>
        <end position="317"/>
    </location>
</feature>
<feature type="region of interest" description="Disordered" evidence="1">
    <location>
        <begin position="1"/>
        <end position="21"/>
    </location>
</feature>
<proteinExistence type="predicted"/>
<feature type="region of interest" description="Disordered" evidence="1">
    <location>
        <begin position="305"/>
        <end position="335"/>
    </location>
</feature>
<feature type="compositionally biased region" description="Polar residues" evidence="1">
    <location>
        <begin position="141"/>
        <end position="157"/>
    </location>
</feature>
<feature type="compositionally biased region" description="Basic and acidic residues" evidence="1">
    <location>
        <begin position="562"/>
        <end position="589"/>
    </location>
</feature>
<feature type="region of interest" description="Disordered" evidence="1">
    <location>
        <begin position="86"/>
        <end position="157"/>
    </location>
</feature>
<feature type="region of interest" description="Disordered" evidence="1">
    <location>
        <begin position="544"/>
        <end position="618"/>
    </location>
</feature>
<sequence>MSSFFHPHRQHGSGTPEFNGPKAFFQKLHQAFHPHHRPSISFSHAEDTWVNSKQRRHSISSTSETKVGSRPLLALTTRSFWRNAGESVSGADSVKLQSSSSHHRHENRRRVAQEDGGFSLEQSRHTSKSDGRSGGGGQNGNIDTRSSSTADPFSPSELLSLSDTIRTSLSENGTLGPEAGKLASFLEWALASETAHPHHPNHDHRIEFKTIQHAHLDKLISEIIFTGKEIPNPRWPLSQSVDLAEQLQRTWQARFRARYFMIDENRTTQLVKRGGALQGVCWSNSFSSPTSPISPKTVVPPFAATTQKKQQPWQVTQPKLRVDDGKPTAGEGQLESDDSFQTGDWWLTMPCARRDGMVGTEEEKVSKGRYNVFTLPLLSGKEEDIYGQGTTTRYVRTGGLRDMHVELLGLVGKQVRVLRGYLLQSGMAPRVGVRFDGIWKLASYRHKLDLGTGEYKLELSLERISGQTPMREVLKVPRPSQMDEWNLFEKLEADKVRQTAGEAAAYAWKLQREEARVEREMWKRAHKFRSSISAGSALSISTASVLSGGGPGGERQGAAGRKKSEAAIKMIPPEKVKERAEEVRAERSEKKRVRMASEASTVVIDDTTGEGEQGGEVRRSRAWISWEDVLTDALEIAKGKLGSVGSTQ</sequence>
<evidence type="ECO:0000313" key="2">
    <source>
        <dbReference type="EMBL" id="KAK4180033.1"/>
    </source>
</evidence>
<dbReference type="SUPFAM" id="SSF88697">
    <property type="entry name" value="PUA domain-like"/>
    <property type="match status" value="1"/>
</dbReference>